<reference evidence="1" key="1">
    <citation type="submission" date="2018-05" db="EMBL/GenBank/DDBJ databases">
        <authorList>
            <person name="Lanie J.A."/>
            <person name="Ng W.-L."/>
            <person name="Kazmierczak K.M."/>
            <person name="Andrzejewski T.M."/>
            <person name="Davidsen T.M."/>
            <person name="Wayne K.J."/>
            <person name="Tettelin H."/>
            <person name="Glass J.I."/>
            <person name="Rusch D."/>
            <person name="Podicherti R."/>
            <person name="Tsui H.-C.T."/>
            <person name="Winkler M.E."/>
        </authorList>
    </citation>
    <scope>NUCLEOTIDE SEQUENCE</scope>
</reference>
<protein>
    <submittedName>
        <fullName evidence="1">Uncharacterized protein</fullName>
    </submittedName>
</protein>
<feature type="non-terminal residue" evidence="1">
    <location>
        <position position="247"/>
    </location>
</feature>
<dbReference type="AlphaFoldDB" id="A0A383BAN8"/>
<dbReference type="InterPro" id="IPR011990">
    <property type="entry name" value="TPR-like_helical_dom_sf"/>
</dbReference>
<evidence type="ECO:0000313" key="1">
    <source>
        <dbReference type="EMBL" id="SVE17052.1"/>
    </source>
</evidence>
<name>A0A383BAN8_9ZZZZ</name>
<dbReference type="Gene3D" id="1.25.40.10">
    <property type="entry name" value="Tetratricopeptide repeat domain"/>
    <property type="match status" value="1"/>
</dbReference>
<proteinExistence type="predicted"/>
<dbReference type="SUPFAM" id="SSF48452">
    <property type="entry name" value="TPR-like"/>
    <property type="match status" value="1"/>
</dbReference>
<accession>A0A383BAN8</accession>
<dbReference type="EMBL" id="UINC01198889">
    <property type="protein sequence ID" value="SVE17052.1"/>
    <property type="molecule type" value="Genomic_DNA"/>
</dbReference>
<gene>
    <name evidence="1" type="ORF">METZ01_LOCUS469906</name>
</gene>
<feature type="non-terminal residue" evidence="1">
    <location>
        <position position="1"/>
    </location>
</feature>
<organism evidence="1">
    <name type="scientific">marine metagenome</name>
    <dbReference type="NCBI Taxonomy" id="408172"/>
    <lineage>
        <taxon>unclassified sequences</taxon>
        <taxon>metagenomes</taxon>
        <taxon>ecological metagenomes</taxon>
    </lineage>
</organism>
<sequence>NSFEEYLSKGYKTHADEVQYQLGYLYLETKQQKNSINSFEEYLSKGYKTHADEVQYQLGFLYIKNKQPKKAIAVYEQYLSGEVKEHSAVTQLNLGSLYLETKQPFLALAAFENARQFSQYRQNIELLQTLKVLYRETASEAKYIKFLKEVAADSKLTENDRHEFQTQLFLKYYDQNNCGKFISELGKNPGYLKYSKNSNLDEWQHFIFLRGSCNFEEQSWSEARADLREVRNNGKYREQSISMLLEA</sequence>
<dbReference type="Pfam" id="PF13181">
    <property type="entry name" value="TPR_8"/>
    <property type="match status" value="2"/>
</dbReference>
<dbReference type="InterPro" id="IPR019734">
    <property type="entry name" value="TPR_rpt"/>
</dbReference>